<dbReference type="Proteomes" id="UP000052230">
    <property type="component" value="Unassembled WGS sequence"/>
</dbReference>
<comment type="caution">
    <text evidence="1">The sequence shown here is derived from an EMBL/GenBank/DDBJ whole genome shotgun (WGS) entry which is preliminary data.</text>
</comment>
<evidence type="ECO:0000313" key="2">
    <source>
        <dbReference type="Proteomes" id="UP000052230"/>
    </source>
</evidence>
<name>A0A0U5FDD7_XANCI</name>
<organism evidence="1 2">
    <name type="scientific">Xanthomonas citri pv. citri</name>
    <dbReference type="NCBI Taxonomy" id="611301"/>
    <lineage>
        <taxon>Bacteria</taxon>
        <taxon>Pseudomonadati</taxon>
        <taxon>Pseudomonadota</taxon>
        <taxon>Gammaproteobacteria</taxon>
        <taxon>Lysobacterales</taxon>
        <taxon>Lysobacteraceae</taxon>
        <taxon>Xanthomonas</taxon>
    </lineage>
</organism>
<accession>A0A0U5FDD7</accession>
<sequence>MIEQHSKTATSIVDRPQFRIITIETKRFAGGIQMATHKISEQERRERANQVQRAKEALALTGDEISLPTEKLAQLFIEGEIDADELESLVEGGTIH</sequence>
<evidence type="ECO:0008006" key="3">
    <source>
        <dbReference type="Google" id="ProtNLM"/>
    </source>
</evidence>
<dbReference type="EMBL" id="CCXZ01000113">
    <property type="protein sequence ID" value="CEG15774.1"/>
    <property type="molecule type" value="Genomic_DNA"/>
</dbReference>
<dbReference type="CDD" id="cd11586">
    <property type="entry name" value="VbhA_like"/>
    <property type="match status" value="1"/>
</dbReference>
<dbReference type="AlphaFoldDB" id="A0A0U5FDD7"/>
<gene>
    <name evidence="1" type="ORF">XAC3562_210238</name>
</gene>
<evidence type="ECO:0000313" key="1">
    <source>
        <dbReference type="EMBL" id="CEG15774.1"/>
    </source>
</evidence>
<keyword evidence="2" id="KW-1185">Reference proteome</keyword>
<dbReference type="InterPro" id="IPR033788">
    <property type="entry name" value="VbhA-like"/>
</dbReference>
<proteinExistence type="predicted"/>
<reference evidence="1 2" key="1">
    <citation type="submission" date="2014-09" db="EMBL/GenBank/DDBJ databases">
        <authorList>
            <person name="Regsiter A."/>
        </authorList>
    </citation>
    <scope>NUCLEOTIDE SEQUENCE [LARGE SCALE GENOMIC DNA]</scope>
</reference>
<protein>
    <recommendedName>
        <fullName evidence="3">Antitoxin VbhA domain-containing protein</fullName>
    </recommendedName>
</protein>